<organism evidence="5">
    <name type="scientific">Talaromyces marneffei PM1</name>
    <dbReference type="NCBI Taxonomy" id="1077442"/>
    <lineage>
        <taxon>Eukaryota</taxon>
        <taxon>Fungi</taxon>
        <taxon>Dikarya</taxon>
        <taxon>Ascomycota</taxon>
        <taxon>Pezizomycotina</taxon>
        <taxon>Eurotiomycetes</taxon>
        <taxon>Eurotiomycetidae</taxon>
        <taxon>Eurotiales</taxon>
        <taxon>Trichocomaceae</taxon>
        <taxon>Talaromyces</taxon>
        <taxon>Talaromyces sect. Talaromyces</taxon>
    </lineage>
</organism>
<dbReference type="InterPro" id="IPR033964">
    <property type="entry name" value="ABBA"/>
</dbReference>
<dbReference type="SFLD" id="SFLDG01163">
    <property type="entry name" value="II"/>
    <property type="match status" value="1"/>
</dbReference>
<evidence type="ECO:0000256" key="4">
    <source>
        <dbReference type="ARBA" id="ARBA00033767"/>
    </source>
</evidence>
<keyword evidence="2" id="KW-0637">Prenyltransferase</keyword>
<evidence type="ECO:0000256" key="1">
    <source>
        <dbReference type="ARBA" id="ARBA00005368"/>
    </source>
</evidence>
<dbReference type="SUPFAM" id="SSF143492">
    <property type="entry name" value="Prenyltransferase-like"/>
    <property type="match status" value="1"/>
</dbReference>
<protein>
    <recommendedName>
        <fullName evidence="4">Aromatic prenyltransferase</fullName>
    </recommendedName>
</protein>
<keyword evidence="3 5" id="KW-0808">Transferase</keyword>
<comment type="caution">
    <text evidence="5">The sequence shown here is derived from an EMBL/GenBank/DDBJ whole genome shotgun (WGS) entry which is preliminary data.</text>
</comment>
<dbReference type="AlphaFoldDB" id="A0A093VDE0"/>
<evidence type="ECO:0000256" key="3">
    <source>
        <dbReference type="ARBA" id="ARBA00022679"/>
    </source>
</evidence>
<accession>A0A093VDE0</accession>
<proteinExistence type="inferred from homology"/>
<evidence type="ECO:0000256" key="2">
    <source>
        <dbReference type="ARBA" id="ARBA00022602"/>
    </source>
</evidence>
<dbReference type="SFLD" id="SFLDS00036">
    <property type="entry name" value="Aromatic_Prenyltransferase"/>
    <property type="match status" value="1"/>
</dbReference>
<dbReference type="InterPro" id="IPR036239">
    <property type="entry name" value="PrenylTrfase-like_sf"/>
</dbReference>
<dbReference type="EMBL" id="JPOX01000007">
    <property type="protein sequence ID" value="KFX50527.1"/>
    <property type="molecule type" value="Genomic_DNA"/>
</dbReference>
<dbReference type="InterPro" id="IPR020965">
    <property type="entry name" value="Prenyltransferase_CloQ"/>
</dbReference>
<gene>
    <name evidence="5" type="ORF">GQ26_0072260</name>
</gene>
<dbReference type="Pfam" id="PF11468">
    <property type="entry name" value="PTase_Orf2"/>
    <property type="match status" value="1"/>
</dbReference>
<evidence type="ECO:0000313" key="5">
    <source>
        <dbReference type="EMBL" id="KFX50527.1"/>
    </source>
</evidence>
<reference evidence="5" key="1">
    <citation type="journal article" date="2014" name="PLoS Genet.">
        <title>Signature Gene Expression Reveals Novel Clues to the Molecular Mechanisms of Dimorphic Transition in Penicillium marneffei.</title>
        <authorList>
            <person name="Yang E."/>
            <person name="Wang G."/>
            <person name="Cai J."/>
            <person name="Woo P.C."/>
            <person name="Lau S.K."/>
            <person name="Yuen K.-Y."/>
            <person name="Chow W.-N."/>
            <person name="Lin X."/>
        </authorList>
    </citation>
    <scope>NUCLEOTIDE SEQUENCE [LARGE SCALE GENOMIC DNA]</scope>
    <source>
        <strain evidence="5">PM1</strain>
    </source>
</reference>
<name>A0A093VDE0_TALMA</name>
<dbReference type="GO" id="GO:0004659">
    <property type="term" value="F:prenyltransferase activity"/>
    <property type="evidence" value="ECO:0007669"/>
    <property type="project" value="UniProtKB-KW"/>
</dbReference>
<sequence length="403" mass="45019">MRYQYTASSCIVFVHRVGAILELTLLCSPLHVLEPLPLFMDRNQWTLALMALMRFAHRAFINPVSPLPKFSRLAFTQGASRLYATLHVDAGLQDNVVDKAAKPYLSRRLKFNAEHFKQDVSELCTTLNADYNEGVMNAVLNTYKENFERGAVLWKATSKEDGVAFRFYERKKVDVVGPAINNSLISGNHGMIPLITSWANFKKNAIASCDFDPAKGLCKTWIWLGGRHPTRDLLVAPNVPGTIRSLERKLISAGLHTVRHAAVDWRSSTVNLYFWVPRPLTLPVVNTLITLPGTPPINEEKLTLMKPFFKPNGFTFATTIDTATGKFKRVSFYALRLDGNNLPIMGDQLATFFKDAPSNDKTEMNIVAWSFAGGSNGSSNYIKGERSYIGDLEQVLDAWGSPI</sequence>
<dbReference type="HOGENOM" id="CLU_057184_0_0_1"/>
<dbReference type="CDD" id="cd13931">
    <property type="entry name" value="PT-CloQ_NphB"/>
    <property type="match status" value="1"/>
</dbReference>
<dbReference type="eggNOG" id="ENOG502SMTG">
    <property type="taxonomic scope" value="Eukaryota"/>
</dbReference>
<comment type="similarity">
    <text evidence="1">Belongs to the aromatic prenyltransferase family.</text>
</comment>